<comment type="catalytic activity">
    <reaction evidence="11">
        <text>8-oxo-GTP + H2O = 8-oxo-GMP + diphosphate + H(+)</text>
        <dbReference type="Rhea" id="RHEA:67616"/>
        <dbReference type="ChEBI" id="CHEBI:15377"/>
        <dbReference type="ChEBI" id="CHEBI:15378"/>
        <dbReference type="ChEBI" id="CHEBI:33019"/>
        <dbReference type="ChEBI" id="CHEBI:143553"/>
        <dbReference type="ChEBI" id="CHEBI:145694"/>
    </reaction>
</comment>
<dbReference type="EMBL" id="JBHUII010000008">
    <property type="protein sequence ID" value="MFD2206959.1"/>
    <property type="molecule type" value="Genomic_DNA"/>
</dbReference>
<evidence type="ECO:0000256" key="4">
    <source>
        <dbReference type="ARBA" id="ARBA00022705"/>
    </source>
</evidence>
<dbReference type="EC" id="3.6.1.55" evidence="12"/>
<name>A0ABW5BMV2_9PROT</name>
<evidence type="ECO:0000256" key="1">
    <source>
        <dbReference type="ARBA" id="ARBA00001946"/>
    </source>
</evidence>
<evidence type="ECO:0000313" key="18">
    <source>
        <dbReference type="EMBL" id="MFD2206959.1"/>
    </source>
</evidence>
<sequence>MTALHTPKAPDIIKSNTIKIAAAMICNDQGKVLLVRKRGTSFFMQAGGKIEQGEDPLVTLERELQEELSFVIVEEDCRYLGKFSAKAANEENAMVEAEIYHIKSNLKVTAQSEIEQLIWIDPRNLGSLKVAPLTRKLLEADVMT</sequence>
<dbReference type="Gene3D" id="3.90.79.10">
    <property type="entry name" value="Nucleoside Triphosphate Pyrophosphohydrolase"/>
    <property type="match status" value="1"/>
</dbReference>
<gene>
    <name evidence="18" type="ORF">ACFSKO_15125</name>
</gene>
<evidence type="ECO:0000256" key="3">
    <source>
        <dbReference type="ARBA" id="ARBA00022457"/>
    </source>
</evidence>
<evidence type="ECO:0000256" key="5">
    <source>
        <dbReference type="ARBA" id="ARBA00022723"/>
    </source>
</evidence>
<proteinExistence type="inferred from homology"/>
<reference evidence="19" key="1">
    <citation type="journal article" date="2019" name="Int. J. Syst. Evol. Microbiol.">
        <title>The Global Catalogue of Microorganisms (GCM) 10K type strain sequencing project: providing services to taxonomists for standard genome sequencing and annotation.</title>
        <authorList>
            <consortium name="The Broad Institute Genomics Platform"/>
            <consortium name="The Broad Institute Genome Sequencing Center for Infectious Disease"/>
            <person name="Wu L."/>
            <person name="Ma J."/>
        </authorList>
    </citation>
    <scope>NUCLEOTIDE SEQUENCE [LARGE SCALE GENOMIC DNA]</scope>
    <source>
        <strain evidence="19">CGMCC 4.7192</strain>
    </source>
</reference>
<keyword evidence="7" id="KW-0378">Hydrolase</keyword>
<evidence type="ECO:0000256" key="9">
    <source>
        <dbReference type="ARBA" id="ARBA00023204"/>
    </source>
</evidence>
<comment type="catalytic activity">
    <reaction evidence="10">
        <text>8-oxo-dGTP + H2O = 8-oxo-dGMP + diphosphate + H(+)</text>
        <dbReference type="Rhea" id="RHEA:31575"/>
        <dbReference type="ChEBI" id="CHEBI:15377"/>
        <dbReference type="ChEBI" id="CHEBI:15378"/>
        <dbReference type="ChEBI" id="CHEBI:33019"/>
        <dbReference type="ChEBI" id="CHEBI:63224"/>
        <dbReference type="ChEBI" id="CHEBI:77896"/>
        <dbReference type="EC" id="3.6.1.55"/>
    </reaction>
</comment>
<keyword evidence="8" id="KW-0460">Magnesium</keyword>
<evidence type="ECO:0000256" key="15">
    <source>
        <dbReference type="ARBA" id="ARBA00041979"/>
    </source>
</evidence>
<keyword evidence="19" id="KW-1185">Reference proteome</keyword>
<dbReference type="InterPro" id="IPR000086">
    <property type="entry name" value="NUDIX_hydrolase_dom"/>
</dbReference>
<keyword evidence="6" id="KW-0227">DNA damage</keyword>
<protein>
    <recommendedName>
        <fullName evidence="13">8-oxo-dGTP diphosphatase</fullName>
        <ecNumber evidence="12">3.6.1.55</ecNumber>
    </recommendedName>
    <alternativeName>
        <fullName evidence="16">7,8-dihydro-8-oxoguanine-triphosphatase</fullName>
    </alternativeName>
    <alternativeName>
        <fullName evidence="15">Mutator protein MutT</fullName>
    </alternativeName>
    <alternativeName>
        <fullName evidence="14">dGTP pyrophosphohydrolase</fullName>
    </alternativeName>
</protein>
<evidence type="ECO:0000256" key="10">
    <source>
        <dbReference type="ARBA" id="ARBA00035861"/>
    </source>
</evidence>
<comment type="cofactor">
    <cofactor evidence="1">
        <name>Mg(2+)</name>
        <dbReference type="ChEBI" id="CHEBI:18420"/>
    </cofactor>
</comment>
<evidence type="ECO:0000256" key="14">
    <source>
        <dbReference type="ARBA" id="ARBA00041592"/>
    </source>
</evidence>
<dbReference type="Proteomes" id="UP001597294">
    <property type="component" value="Unassembled WGS sequence"/>
</dbReference>
<dbReference type="InterPro" id="IPR015797">
    <property type="entry name" value="NUDIX_hydrolase-like_dom_sf"/>
</dbReference>
<dbReference type="PANTHER" id="PTHR47707">
    <property type="entry name" value="8-OXO-DGTP DIPHOSPHATASE"/>
    <property type="match status" value="1"/>
</dbReference>
<accession>A0ABW5BMV2</accession>
<evidence type="ECO:0000256" key="6">
    <source>
        <dbReference type="ARBA" id="ARBA00022763"/>
    </source>
</evidence>
<evidence type="ECO:0000256" key="11">
    <source>
        <dbReference type="ARBA" id="ARBA00036904"/>
    </source>
</evidence>
<keyword evidence="4" id="KW-0235">DNA replication</keyword>
<dbReference type="CDD" id="cd04690">
    <property type="entry name" value="NUDIX_Hydrolase"/>
    <property type="match status" value="1"/>
</dbReference>
<evidence type="ECO:0000259" key="17">
    <source>
        <dbReference type="PROSITE" id="PS51462"/>
    </source>
</evidence>
<keyword evidence="5" id="KW-0479">Metal-binding</keyword>
<keyword evidence="9" id="KW-0234">DNA repair</keyword>
<dbReference type="PANTHER" id="PTHR47707:SF1">
    <property type="entry name" value="NUDIX HYDROLASE FAMILY PROTEIN"/>
    <property type="match status" value="1"/>
</dbReference>
<evidence type="ECO:0000256" key="7">
    <source>
        <dbReference type="ARBA" id="ARBA00022801"/>
    </source>
</evidence>
<comment type="similarity">
    <text evidence="2">Belongs to the Nudix hydrolase family.</text>
</comment>
<keyword evidence="3" id="KW-0515">Mutator protein</keyword>
<evidence type="ECO:0000256" key="13">
    <source>
        <dbReference type="ARBA" id="ARBA00040794"/>
    </source>
</evidence>
<dbReference type="PROSITE" id="PS51462">
    <property type="entry name" value="NUDIX"/>
    <property type="match status" value="1"/>
</dbReference>
<evidence type="ECO:0000256" key="8">
    <source>
        <dbReference type="ARBA" id="ARBA00022842"/>
    </source>
</evidence>
<dbReference type="InterPro" id="IPR047127">
    <property type="entry name" value="MutT-like"/>
</dbReference>
<evidence type="ECO:0000256" key="2">
    <source>
        <dbReference type="ARBA" id="ARBA00005582"/>
    </source>
</evidence>
<dbReference type="Pfam" id="PF00293">
    <property type="entry name" value="NUDIX"/>
    <property type="match status" value="1"/>
</dbReference>
<evidence type="ECO:0000256" key="16">
    <source>
        <dbReference type="ARBA" id="ARBA00042798"/>
    </source>
</evidence>
<comment type="caution">
    <text evidence="18">The sequence shown here is derived from an EMBL/GenBank/DDBJ whole genome shotgun (WGS) entry which is preliminary data.</text>
</comment>
<evidence type="ECO:0000313" key="19">
    <source>
        <dbReference type="Proteomes" id="UP001597294"/>
    </source>
</evidence>
<dbReference type="RefSeq" id="WP_380253108.1">
    <property type="nucleotide sequence ID" value="NZ_JBHUII010000008.1"/>
</dbReference>
<feature type="domain" description="Nudix hydrolase" evidence="17">
    <location>
        <begin position="16"/>
        <end position="143"/>
    </location>
</feature>
<evidence type="ECO:0000256" key="12">
    <source>
        <dbReference type="ARBA" id="ARBA00038905"/>
    </source>
</evidence>
<organism evidence="18 19">
    <name type="scientific">Kiloniella antarctica</name>
    <dbReference type="NCBI Taxonomy" id="1550907"/>
    <lineage>
        <taxon>Bacteria</taxon>
        <taxon>Pseudomonadati</taxon>
        <taxon>Pseudomonadota</taxon>
        <taxon>Alphaproteobacteria</taxon>
        <taxon>Rhodospirillales</taxon>
        <taxon>Kiloniellaceae</taxon>
        <taxon>Kiloniella</taxon>
    </lineage>
</organism>
<dbReference type="SUPFAM" id="SSF55811">
    <property type="entry name" value="Nudix"/>
    <property type="match status" value="1"/>
</dbReference>